<evidence type="ECO:0000313" key="2">
    <source>
        <dbReference type="Proteomes" id="UP000814033"/>
    </source>
</evidence>
<dbReference type="Proteomes" id="UP000814033">
    <property type="component" value="Unassembled WGS sequence"/>
</dbReference>
<organism evidence="1 2">
    <name type="scientific">Auriscalpium vulgare</name>
    <dbReference type="NCBI Taxonomy" id="40419"/>
    <lineage>
        <taxon>Eukaryota</taxon>
        <taxon>Fungi</taxon>
        <taxon>Dikarya</taxon>
        <taxon>Basidiomycota</taxon>
        <taxon>Agaricomycotina</taxon>
        <taxon>Agaricomycetes</taxon>
        <taxon>Russulales</taxon>
        <taxon>Auriscalpiaceae</taxon>
        <taxon>Auriscalpium</taxon>
    </lineage>
</organism>
<sequence>MDGDDELYAIDYYSQISGDTLGFSDSDDELVLDLQWASEPSSSATNSQEPSPATSQESVEGDMLDLEEFYASEDDLPFDLDALDPMGLTENLTTSLEIIEDILQDYRNASDSDSEGGSDEDEDDSSRTEAISKIEAIVLKFLKQVSDAIPSPSVDGPLQLLELPKKLELKIADRRKAPKDGEMSMRVLRYPMTKRGGSIKPFAQFFRVAELAHEALINDIPTTKRDLFYKDVPLFKSQGVVDRLVDDLAATIDLGRADLNIRASSKGLVCGVGLSIHLFSGDIMKVVESEGTLIPVAEDIERFDLTEGIKWVLVVEKEAVFQTLCRLHFVRDSSLPGPGIMITGKGYPDIATRQLVKTLSDNLPSTIPILILVDGDAYGLEIASVYKYGSQSLRHESSRLAAARVKCIGVWASELPAMGIDRDTLLPISAADEKKARAMLCRAPEQLPSRWKRELMRMLHTRRKAETEILSSVVEDPVSGKKSHALAEYLVRQVCARVRNSRFHLNED</sequence>
<gene>
    <name evidence="1" type="ORF">FA95DRAFT_508626</name>
</gene>
<dbReference type="EMBL" id="MU276041">
    <property type="protein sequence ID" value="KAI0042921.1"/>
    <property type="molecule type" value="Genomic_DNA"/>
</dbReference>
<reference evidence="1" key="1">
    <citation type="submission" date="2021-02" db="EMBL/GenBank/DDBJ databases">
        <authorList>
            <consortium name="DOE Joint Genome Institute"/>
            <person name="Ahrendt S."/>
            <person name="Looney B.P."/>
            <person name="Miyauchi S."/>
            <person name="Morin E."/>
            <person name="Drula E."/>
            <person name="Courty P.E."/>
            <person name="Chicoki N."/>
            <person name="Fauchery L."/>
            <person name="Kohler A."/>
            <person name="Kuo A."/>
            <person name="Labutti K."/>
            <person name="Pangilinan J."/>
            <person name="Lipzen A."/>
            <person name="Riley R."/>
            <person name="Andreopoulos W."/>
            <person name="He G."/>
            <person name="Johnson J."/>
            <person name="Barry K.W."/>
            <person name="Grigoriev I.V."/>
            <person name="Nagy L."/>
            <person name="Hibbett D."/>
            <person name="Henrissat B."/>
            <person name="Matheny P.B."/>
            <person name="Labbe J."/>
            <person name="Martin F."/>
        </authorList>
    </citation>
    <scope>NUCLEOTIDE SEQUENCE</scope>
    <source>
        <strain evidence="1">FP105234-sp</strain>
    </source>
</reference>
<name>A0ACB8RGU5_9AGAM</name>
<proteinExistence type="predicted"/>
<reference evidence="1" key="2">
    <citation type="journal article" date="2022" name="New Phytol.">
        <title>Evolutionary transition to the ectomycorrhizal habit in the genomes of a hyperdiverse lineage of mushroom-forming fungi.</title>
        <authorList>
            <person name="Looney B."/>
            <person name="Miyauchi S."/>
            <person name="Morin E."/>
            <person name="Drula E."/>
            <person name="Courty P.E."/>
            <person name="Kohler A."/>
            <person name="Kuo A."/>
            <person name="LaButti K."/>
            <person name="Pangilinan J."/>
            <person name="Lipzen A."/>
            <person name="Riley R."/>
            <person name="Andreopoulos W."/>
            <person name="He G."/>
            <person name="Johnson J."/>
            <person name="Nolan M."/>
            <person name="Tritt A."/>
            <person name="Barry K.W."/>
            <person name="Grigoriev I.V."/>
            <person name="Nagy L.G."/>
            <person name="Hibbett D."/>
            <person name="Henrissat B."/>
            <person name="Matheny P.B."/>
            <person name="Labbe J."/>
            <person name="Martin F.M."/>
        </authorList>
    </citation>
    <scope>NUCLEOTIDE SEQUENCE</scope>
    <source>
        <strain evidence="1">FP105234-sp</strain>
    </source>
</reference>
<comment type="caution">
    <text evidence="1">The sequence shown here is derived from an EMBL/GenBank/DDBJ whole genome shotgun (WGS) entry which is preliminary data.</text>
</comment>
<evidence type="ECO:0000313" key="1">
    <source>
        <dbReference type="EMBL" id="KAI0042921.1"/>
    </source>
</evidence>
<accession>A0ACB8RGU5</accession>
<protein>
    <submittedName>
        <fullName evidence="1">DNA topoisomerase IV, alpha subunit</fullName>
    </submittedName>
</protein>
<keyword evidence="2" id="KW-1185">Reference proteome</keyword>